<accession>A0ABW1A144</accession>
<gene>
    <name evidence="1" type="ORF">ACFPZN_21320</name>
</gene>
<reference evidence="2" key="1">
    <citation type="journal article" date="2019" name="Int. J. Syst. Evol. Microbiol.">
        <title>The Global Catalogue of Microorganisms (GCM) 10K type strain sequencing project: providing services to taxonomists for standard genome sequencing and annotation.</title>
        <authorList>
            <consortium name="The Broad Institute Genomics Platform"/>
            <consortium name="The Broad Institute Genome Sequencing Center for Infectious Disease"/>
            <person name="Wu L."/>
            <person name="Ma J."/>
        </authorList>
    </citation>
    <scope>NUCLEOTIDE SEQUENCE [LARGE SCALE GENOMIC DNA]</scope>
    <source>
        <strain evidence="2">KCTC 42087</strain>
    </source>
</reference>
<organism evidence="1 2">
    <name type="scientific">Actinomadura rugatobispora</name>
    <dbReference type="NCBI Taxonomy" id="1994"/>
    <lineage>
        <taxon>Bacteria</taxon>
        <taxon>Bacillati</taxon>
        <taxon>Actinomycetota</taxon>
        <taxon>Actinomycetes</taxon>
        <taxon>Streptosporangiales</taxon>
        <taxon>Thermomonosporaceae</taxon>
        <taxon>Actinomadura</taxon>
    </lineage>
</organism>
<dbReference type="EMBL" id="JBHSON010000029">
    <property type="protein sequence ID" value="MFC5748176.1"/>
    <property type="molecule type" value="Genomic_DNA"/>
</dbReference>
<dbReference type="Proteomes" id="UP001596074">
    <property type="component" value="Unassembled WGS sequence"/>
</dbReference>
<keyword evidence="2" id="KW-1185">Reference proteome</keyword>
<comment type="caution">
    <text evidence="1">The sequence shown here is derived from an EMBL/GenBank/DDBJ whole genome shotgun (WGS) entry which is preliminary data.</text>
</comment>
<dbReference type="RefSeq" id="WP_378283817.1">
    <property type="nucleotide sequence ID" value="NZ_JBHSON010000029.1"/>
</dbReference>
<evidence type="ECO:0000313" key="2">
    <source>
        <dbReference type="Proteomes" id="UP001596074"/>
    </source>
</evidence>
<proteinExistence type="predicted"/>
<sequence>MAERTGTIGRIWRHFDLKSADPLSMDKVDDAVGLYRPNGPRCCASTRNRRRRTAE</sequence>
<name>A0ABW1A144_9ACTN</name>
<protein>
    <submittedName>
        <fullName evidence="1">Uncharacterized protein</fullName>
    </submittedName>
</protein>
<evidence type="ECO:0000313" key="1">
    <source>
        <dbReference type="EMBL" id="MFC5748176.1"/>
    </source>
</evidence>